<dbReference type="EMBL" id="LR862149">
    <property type="protein sequence ID" value="CAD1831232.1"/>
    <property type="molecule type" value="Genomic_DNA"/>
</dbReference>
<feature type="region of interest" description="Disordered" evidence="1">
    <location>
        <begin position="90"/>
        <end position="130"/>
    </location>
</feature>
<sequence>MQIQTLRRYVFDHSHVIDFTPLELGEDLRYEERPVRILVRETKELRNRVIPYVKVQWSNHKEREATWELKTVMRESYPYLFDAQSTGRATATSGLAKQRPPGGVLQGGVGTGDSERPGEGRGAREAGGEVERGVAAGDVAPVEGGYHACRPALRSGGVGRRRDLRRLLLLLRNGVMVHAGRCTQRRRAGTRACCGCFFFVIMV</sequence>
<name>A0A6V7PK20_ANACO</name>
<dbReference type="PANTHER" id="PTHR46148:SF60">
    <property type="entry name" value="CHROMO DOMAIN-CONTAINING PROTEIN"/>
    <property type="match status" value="1"/>
</dbReference>
<dbReference type="AlphaFoldDB" id="A0A6V7PK20"/>
<evidence type="ECO:0000256" key="1">
    <source>
        <dbReference type="SAM" id="MobiDB-lite"/>
    </source>
</evidence>
<organism evidence="2">
    <name type="scientific">Ananas comosus var. bracteatus</name>
    <name type="common">red pineapple</name>
    <dbReference type="NCBI Taxonomy" id="296719"/>
    <lineage>
        <taxon>Eukaryota</taxon>
        <taxon>Viridiplantae</taxon>
        <taxon>Streptophyta</taxon>
        <taxon>Embryophyta</taxon>
        <taxon>Tracheophyta</taxon>
        <taxon>Spermatophyta</taxon>
        <taxon>Magnoliopsida</taxon>
        <taxon>Liliopsida</taxon>
        <taxon>Poales</taxon>
        <taxon>Bromeliaceae</taxon>
        <taxon>Bromelioideae</taxon>
        <taxon>Ananas</taxon>
    </lineage>
</organism>
<proteinExistence type="predicted"/>
<reference evidence="2" key="1">
    <citation type="submission" date="2020-07" db="EMBL/GenBank/DDBJ databases">
        <authorList>
            <person name="Lin J."/>
        </authorList>
    </citation>
    <scope>NUCLEOTIDE SEQUENCE</scope>
</reference>
<dbReference type="PANTHER" id="PTHR46148">
    <property type="entry name" value="CHROMO DOMAIN-CONTAINING PROTEIN"/>
    <property type="match status" value="1"/>
</dbReference>
<evidence type="ECO:0008006" key="3">
    <source>
        <dbReference type="Google" id="ProtNLM"/>
    </source>
</evidence>
<protein>
    <recommendedName>
        <fullName evidence="3">Chromo domain-containing protein</fullName>
    </recommendedName>
</protein>
<feature type="compositionally biased region" description="Basic and acidic residues" evidence="1">
    <location>
        <begin position="113"/>
        <end position="130"/>
    </location>
</feature>
<accession>A0A6V7PK20</accession>
<gene>
    <name evidence="2" type="ORF">CB5_LOCUS14443</name>
</gene>
<evidence type="ECO:0000313" key="2">
    <source>
        <dbReference type="EMBL" id="CAD1831232.1"/>
    </source>
</evidence>